<evidence type="ECO:0000313" key="2">
    <source>
        <dbReference type="EMBL" id="GAA4309981.1"/>
    </source>
</evidence>
<accession>A0ABP8FSF6</accession>
<dbReference type="Pfam" id="PF08240">
    <property type="entry name" value="ADH_N"/>
    <property type="match status" value="1"/>
</dbReference>
<dbReference type="InterPro" id="IPR020843">
    <property type="entry name" value="ER"/>
</dbReference>
<comment type="caution">
    <text evidence="2">The sequence shown here is derived from an EMBL/GenBank/DDBJ whole genome shotgun (WGS) entry which is preliminary data.</text>
</comment>
<dbReference type="PANTHER" id="PTHR43482:SF1">
    <property type="entry name" value="PROTEIN AST1-RELATED"/>
    <property type="match status" value="1"/>
</dbReference>
<gene>
    <name evidence="2" type="ORF">GCM10023149_04530</name>
</gene>
<dbReference type="Pfam" id="PF13602">
    <property type="entry name" value="ADH_zinc_N_2"/>
    <property type="match status" value="1"/>
</dbReference>
<keyword evidence="3" id="KW-1185">Reference proteome</keyword>
<evidence type="ECO:0000313" key="3">
    <source>
        <dbReference type="Proteomes" id="UP001500582"/>
    </source>
</evidence>
<organism evidence="2 3">
    <name type="scientific">Mucilaginibacter gynuensis</name>
    <dbReference type="NCBI Taxonomy" id="1302236"/>
    <lineage>
        <taxon>Bacteria</taxon>
        <taxon>Pseudomonadati</taxon>
        <taxon>Bacteroidota</taxon>
        <taxon>Sphingobacteriia</taxon>
        <taxon>Sphingobacteriales</taxon>
        <taxon>Sphingobacteriaceae</taxon>
        <taxon>Mucilaginibacter</taxon>
    </lineage>
</organism>
<dbReference type="Gene3D" id="3.40.50.720">
    <property type="entry name" value="NAD(P)-binding Rossmann-like Domain"/>
    <property type="match status" value="1"/>
</dbReference>
<dbReference type="InterPro" id="IPR036291">
    <property type="entry name" value="NAD(P)-bd_dom_sf"/>
</dbReference>
<evidence type="ECO:0000259" key="1">
    <source>
        <dbReference type="SMART" id="SM00829"/>
    </source>
</evidence>
<dbReference type="SMART" id="SM00829">
    <property type="entry name" value="PKS_ER"/>
    <property type="match status" value="1"/>
</dbReference>
<dbReference type="Gene3D" id="3.90.180.10">
    <property type="entry name" value="Medium-chain alcohol dehydrogenases, catalytic domain"/>
    <property type="match status" value="1"/>
</dbReference>
<reference evidence="3" key="1">
    <citation type="journal article" date="2019" name="Int. J. Syst. Evol. Microbiol.">
        <title>The Global Catalogue of Microorganisms (GCM) 10K type strain sequencing project: providing services to taxonomists for standard genome sequencing and annotation.</title>
        <authorList>
            <consortium name="The Broad Institute Genomics Platform"/>
            <consortium name="The Broad Institute Genome Sequencing Center for Infectious Disease"/>
            <person name="Wu L."/>
            <person name="Ma J."/>
        </authorList>
    </citation>
    <scope>NUCLEOTIDE SEQUENCE [LARGE SCALE GENOMIC DNA]</scope>
    <source>
        <strain evidence="3">JCM 17705</strain>
    </source>
</reference>
<name>A0ABP8FSF6_9SPHI</name>
<protein>
    <submittedName>
        <fullName evidence="2">NADP-dependent oxidoreductase</fullName>
    </submittedName>
</protein>
<proteinExistence type="predicted"/>
<dbReference type="InterPro" id="IPR011032">
    <property type="entry name" value="GroES-like_sf"/>
</dbReference>
<dbReference type="SUPFAM" id="SSF50129">
    <property type="entry name" value="GroES-like"/>
    <property type="match status" value="1"/>
</dbReference>
<dbReference type="SUPFAM" id="SSF51735">
    <property type="entry name" value="NAD(P)-binding Rossmann-fold domains"/>
    <property type="match status" value="1"/>
</dbReference>
<dbReference type="PANTHER" id="PTHR43482">
    <property type="entry name" value="PROTEIN AST1-RELATED"/>
    <property type="match status" value="1"/>
</dbReference>
<dbReference type="InterPro" id="IPR052585">
    <property type="entry name" value="Lipid_raft_assoc_Zn_ADH"/>
</dbReference>
<dbReference type="CDD" id="cd05289">
    <property type="entry name" value="MDR_like_2"/>
    <property type="match status" value="1"/>
</dbReference>
<dbReference type="EMBL" id="BAABFT010000001">
    <property type="protein sequence ID" value="GAA4309981.1"/>
    <property type="molecule type" value="Genomic_DNA"/>
</dbReference>
<feature type="domain" description="Enoyl reductase (ER)" evidence="1">
    <location>
        <begin position="10"/>
        <end position="330"/>
    </location>
</feature>
<dbReference type="Proteomes" id="UP001500582">
    <property type="component" value="Unassembled WGS sequence"/>
</dbReference>
<dbReference type="RefSeq" id="WP_345209362.1">
    <property type="nucleotide sequence ID" value="NZ_BAABFT010000001.1"/>
</dbReference>
<sequence>MKAIILNAFGDTNNFTERTDLPLPVPGDNDVLIRIIAAGFNPIDYQMRQGKSEKKHMKSPILGREFSGIVVKTGKDARKFKKGMAVFAASGSMGSNGTYAEYISVPENILATKPPNLTFEEAAAVPLANLTAMQTYKRLKPQQNDTFFVSGAAGGVGLALIKILLYKGFRNVVVTAGNDESRNQLIAAGVPAERIIDYRVNDIAAKIVIANNQSLFDHCIDIVGGELSELCAQLLITNGTYADITAHSTANARETLFGKGATVLNISNYAYALKGETGYYGNNLQEISTLLEKGVLSPPHVNLVGELSVITVKHAHYILENNLTKGKKLVMQIQTVSVWVSVLSKIFFSQFFELYKHFHLVK</sequence>
<dbReference type="InterPro" id="IPR013154">
    <property type="entry name" value="ADH-like_N"/>
</dbReference>